<evidence type="ECO:0000313" key="7">
    <source>
        <dbReference type="EMBL" id="MFC7395522.1"/>
    </source>
</evidence>
<evidence type="ECO:0000256" key="4">
    <source>
        <dbReference type="ARBA" id="ARBA00023163"/>
    </source>
</evidence>
<dbReference type="Pfam" id="PF02954">
    <property type="entry name" value="HTH_8"/>
    <property type="match status" value="1"/>
</dbReference>
<proteinExistence type="predicted"/>
<dbReference type="InterPro" id="IPR000014">
    <property type="entry name" value="PAS"/>
</dbReference>
<dbReference type="Gene3D" id="3.30.450.20">
    <property type="entry name" value="PAS domain"/>
    <property type="match status" value="1"/>
</dbReference>
<dbReference type="SMART" id="SM00091">
    <property type="entry name" value="PAS"/>
    <property type="match status" value="1"/>
</dbReference>
<reference evidence="8" key="1">
    <citation type="journal article" date="2019" name="Int. J. Syst. Evol. Microbiol.">
        <title>The Global Catalogue of Microorganisms (GCM) 10K type strain sequencing project: providing services to taxonomists for standard genome sequencing and annotation.</title>
        <authorList>
            <consortium name="The Broad Institute Genomics Platform"/>
            <consortium name="The Broad Institute Genome Sequencing Center for Infectious Disease"/>
            <person name="Wu L."/>
            <person name="Ma J."/>
        </authorList>
    </citation>
    <scope>NUCLEOTIDE SEQUENCE [LARGE SCALE GENOMIC DNA]</scope>
    <source>
        <strain evidence="8">CGMCC 1.16305</strain>
    </source>
</reference>
<dbReference type="PANTHER" id="PTHR32071:SF57">
    <property type="entry name" value="C4-DICARBOXYLATE TRANSPORT TRANSCRIPTIONAL REGULATORY PROTEIN DCTD"/>
    <property type="match status" value="1"/>
</dbReference>
<evidence type="ECO:0000259" key="5">
    <source>
        <dbReference type="PROSITE" id="PS50045"/>
    </source>
</evidence>
<dbReference type="CDD" id="cd00009">
    <property type="entry name" value="AAA"/>
    <property type="match status" value="1"/>
</dbReference>
<keyword evidence="8" id="KW-1185">Reference proteome</keyword>
<keyword evidence="3" id="KW-0805">Transcription regulation</keyword>
<dbReference type="InterPro" id="IPR003593">
    <property type="entry name" value="AAA+_ATPase"/>
</dbReference>
<dbReference type="PROSITE" id="PS50045">
    <property type="entry name" value="SIGMA54_INTERACT_4"/>
    <property type="match status" value="1"/>
</dbReference>
<dbReference type="SUPFAM" id="SSF52540">
    <property type="entry name" value="P-loop containing nucleoside triphosphate hydrolases"/>
    <property type="match status" value="1"/>
</dbReference>
<dbReference type="Gene3D" id="1.10.8.60">
    <property type="match status" value="1"/>
</dbReference>
<dbReference type="InterPro" id="IPR058031">
    <property type="entry name" value="AAA_lid_NorR"/>
</dbReference>
<feature type="domain" description="PAS" evidence="6">
    <location>
        <begin position="103"/>
        <end position="160"/>
    </location>
</feature>
<evidence type="ECO:0000259" key="6">
    <source>
        <dbReference type="PROSITE" id="PS50112"/>
    </source>
</evidence>
<dbReference type="Pfam" id="PF00158">
    <property type="entry name" value="Sigma54_activat"/>
    <property type="match status" value="1"/>
</dbReference>
<dbReference type="Pfam" id="PF00989">
    <property type="entry name" value="PAS"/>
    <property type="match status" value="1"/>
</dbReference>
<comment type="caution">
    <text evidence="7">The sequence shown here is derived from an EMBL/GenBank/DDBJ whole genome shotgun (WGS) entry which is preliminary data.</text>
</comment>
<dbReference type="PROSITE" id="PS00688">
    <property type="entry name" value="SIGMA54_INTERACT_3"/>
    <property type="match status" value="1"/>
</dbReference>
<dbReference type="InterPro" id="IPR013767">
    <property type="entry name" value="PAS_fold"/>
</dbReference>
<dbReference type="SMART" id="SM00382">
    <property type="entry name" value="AAA"/>
    <property type="match status" value="1"/>
</dbReference>
<keyword evidence="4" id="KW-0804">Transcription</keyword>
<dbReference type="EMBL" id="JBHTCO010000045">
    <property type="protein sequence ID" value="MFC7395522.1"/>
    <property type="molecule type" value="Genomic_DNA"/>
</dbReference>
<evidence type="ECO:0000256" key="3">
    <source>
        <dbReference type="ARBA" id="ARBA00023015"/>
    </source>
</evidence>
<dbReference type="SUPFAM" id="SSF46689">
    <property type="entry name" value="Homeodomain-like"/>
    <property type="match status" value="1"/>
</dbReference>
<evidence type="ECO:0000313" key="8">
    <source>
        <dbReference type="Proteomes" id="UP001596505"/>
    </source>
</evidence>
<dbReference type="CDD" id="cd00130">
    <property type="entry name" value="PAS"/>
    <property type="match status" value="1"/>
</dbReference>
<feature type="domain" description="Sigma-54 factor interaction" evidence="5">
    <location>
        <begin position="244"/>
        <end position="474"/>
    </location>
</feature>
<dbReference type="Gene3D" id="3.40.50.300">
    <property type="entry name" value="P-loop containing nucleotide triphosphate hydrolases"/>
    <property type="match status" value="1"/>
</dbReference>
<dbReference type="PROSITE" id="PS00675">
    <property type="entry name" value="SIGMA54_INTERACT_1"/>
    <property type="match status" value="1"/>
</dbReference>
<dbReference type="Proteomes" id="UP001596505">
    <property type="component" value="Unassembled WGS sequence"/>
</dbReference>
<dbReference type="InterPro" id="IPR025944">
    <property type="entry name" value="Sigma_54_int_dom_CS"/>
</dbReference>
<dbReference type="PROSITE" id="PS50112">
    <property type="entry name" value="PAS"/>
    <property type="match status" value="1"/>
</dbReference>
<dbReference type="Pfam" id="PF25601">
    <property type="entry name" value="AAA_lid_14"/>
    <property type="match status" value="1"/>
</dbReference>
<dbReference type="InterPro" id="IPR002197">
    <property type="entry name" value="HTH_Fis"/>
</dbReference>
<dbReference type="InterPro" id="IPR002078">
    <property type="entry name" value="Sigma_54_int"/>
</dbReference>
<dbReference type="RefSeq" id="WP_380970264.1">
    <property type="nucleotide sequence ID" value="NZ_JBHTCO010000045.1"/>
</dbReference>
<dbReference type="Gene3D" id="1.10.10.60">
    <property type="entry name" value="Homeodomain-like"/>
    <property type="match status" value="1"/>
</dbReference>
<dbReference type="SUPFAM" id="SSF55785">
    <property type="entry name" value="PYP-like sensor domain (PAS domain)"/>
    <property type="match status" value="1"/>
</dbReference>
<gene>
    <name evidence="7" type="ORF">ACFQRG_21670</name>
</gene>
<dbReference type="PANTHER" id="PTHR32071">
    <property type="entry name" value="TRANSCRIPTIONAL REGULATORY PROTEIN"/>
    <property type="match status" value="1"/>
</dbReference>
<organism evidence="7 8">
    <name type="scientific">Scopulibacillus cellulosilyticus</name>
    <dbReference type="NCBI Taxonomy" id="2665665"/>
    <lineage>
        <taxon>Bacteria</taxon>
        <taxon>Bacillati</taxon>
        <taxon>Bacillota</taxon>
        <taxon>Bacilli</taxon>
        <taxon>Bacillales</taxon>
        <taxon>Sporolactobacillaceae</taxon>
        <taxon>Scopulibacillus</taxon>
    </lineage>
</organism>
<dbReference type="InterPro" id="IPR025662">
    <property type="entry name" value="Sigma_54_int_dom_ATP-bd_1"/>
</dbReference>
<dbReference type="InterPro" id="IPR009057">
    <property type="entry name" value="Homeodomain-like_sf"/>
</dbReference>
<evidence type="ECO:0000256" key="2">
    <source>
        <dbReference type="ARBA" id="ARBA00022840"/>
    </source>
</evidence>
<accession>A0ABW2Q1P5</accession>
<dbReference type="InterPro" id="IPR035965">
    <property type="entry name" value="PAS-like_dom_sf"/>
</dbReference>
<sequence>MYHHLPSLEKLIAADFHILQTKNEHVSSAKLPLFISEEPFYYDNESKTWKRSTFIDSKVCIADILPLLKRHHILIVKDETGEIIGYLSAYKVCEGLLHSLQYVEAFFQTVLDTVDASITAIDEHSIVQIWTEGAENIFSYKQCEVIGKPITDFFNMDHLEITQTLQKGKKLHGHQHKAREDLTVLINSSPVYLKDKIVGAVVSETDITRQVRLNQELFNVSSKMHQLEQKVAKLSPPEDPFQKIKGSSQMIKNTIERAKKVCVTEAPVLILGESGVGKELFAKAIHETREKGNAPFIPINCGAIPSSLFESELFGYEKGAFSGADSRGKKGKIELARGGTLFLDEIGEMPLDMQVKLLRVLQEKRYFPVGGTKEIDADFRVIAATNRDLAGMVNDNKFREDLYYRLNIVNIRIPPLRERYEDVIELSHFFFYEFSVRYNRQLHGISQDIMQEFLRYEWPGNIRELRNMVERLVVFATDGYIKREDLGFSPVQQDQHKSSLYNSEDDPRINLDPSLSLSEQLGQYEKKIILDTLKQNNGNKQAAANQLGITRVTLYNRMKKLDI</sequence>
<dbReference type="NCBIfam" id="TIGR00229">
    <property type="entry name" value="sensory_box"/>
    <property type="match status" value="1"/>
</dbReference>
<evidence type="ECO:0000256" key="1">
    <source>
        <dbReference type="ARBA" id="ARBA00022741"/>
    </source>
</evidence>
<protein>
    <submittedName>
        <fullName evidence="7">Sigma-54 interaction domain-containing protein</fullName>
    </submittedName>
</protein>
<keyword evidence="1" id="KW-0547">Nucleotide-binding</keyword>
<dbReference type="PRINTS" id="PR01590">
    <property type="entry name" value="HTHFIS"/>
</dbReference>
<name>A0ABW2Q1P5_9BACL</name>
<keyword evidence="2" id="KW-0067">ATP-binding</keyword>
<dbReference type="InterPro" id="IPR027417">
    <property type="entry name" value="P-loop_NTPase"/>
</dbReference>